<proteinExistence type="predicted"/>
<name>A0AAU9JX81_9CILI</name>
<dbReference type="AlphaFoldDB" id="A0AAU9JX81"/>
<evidence type="ECO:0000313" key="1">
    <source>
        <dbReference type="EMBL" id="CAG9331894.1"/>
    </source>
</evidence>
<keyword evidence="2" id="KW-1185">Reference proteome</keyword>
<comment type="caution">
    <text evidence="1">The sequence shown here is derived from an EMBL/GenBank/DDBJ whole genome shotgun (WGS) entry which is preliminary data.</text>
</comment>
<dbReference type="Proteomes" id="UP001162131">
    <property type="component" value="Unassembled WGS sequence"/>
</dbReference>
<organism evidence="1 2">
    <name type="scientific">Blepharisma stoltei</name>
    <dbReference type="NCBI Taxonomy" id="1481888"/>
    <lineage>
        <taxon>Eukaryota</taxon>
        <taxon>Sar</taxon>
        <taxon>Alveolata</taxon>
        <taxon>Ciliophora</taxon>
        <taxon>Postciliodesmatophora</taxon>
        <taxon>Heterotrichea</taxon>
        <taxon>Heterotrichida</taxon>
        <taxon>Blepharismidae</taxon>
        <taxon>Blepharisma</taxon>
    </lineage>
</organism>
<accession>A0AAU9JX81</accession>
<sequence length="222" mass="26563">MVKSDKTRGRPCNPIGSVLQYFKNPKKKESRSLNQKLTNSFYRNFYGTLKLNLKEESFDLYSSKFWPESFLNKDEREVFKNKEKSYFNVALSQALRKIYKNLFNDMVDSYAKELMENYNEKQFERAFNCKLDKRFKEPIRKKLWECLIIHHLAQIGKEKEETIGSQKFILELSYETEKYIKLGCKDIESDEKPVCIEKQQEINFDGAFLNDGLFLYENSYEF</sequence>
<dbReference type="EMBL" id="CAJZBQ010000053">
    <property type="protein sequence ID" value="CAG9331894.1"/>
    <property type="molecule type" value="Genomic_DNA"/>
</dbReference>
<protein>
    <submittedName>
        <fullName evidence="1">Uncharacterized protein</fullName>
    </submittedName>
</protein>
<reference evidence="1" key="1">
    <citation type="submission" date="2021-09" db="EMBL/GenBank/DDBJ databases">
        <authorList>
            <consortium name="AG Swart"/>
            <person name="Singh M."/>
            <person name="Singh A."/>
            <person name="Seah K."/>
            <person name="Emmerich C."/>
        </authorList>
    </citation>
    <scope>NUCLEOTIDE SEQUENCE</scope>
    <source>
        <strain evidence="1">ATCC30299</strain>
    </source>
</reference>
<gene>
    <name evidence="1" type="ORF">BSTOLATCC_MIC53952</name>
</gene>
<evidence type="ECO:0000313" key="2">
    <source>
        <dbReference type="Proteomes" id="UP001162131"/>
    </source>
</evidence>